<dbReference type="GO" id="GO:0046872">
    <property type="term" value="F:metal ion binding"/>
    <property type="evidence" value="ECO:0007669"/>
    <property type="project" value="UniProtKB-KW"/>
</dbReference>
<dbReference type="EC" id="3.1.3.16" evidence="8"/>
<keyword evidence="11" id="KW-1185">Reference proteome</keyword>
<accession>A0A6G0YTM2</accession>
<comment type="similarity">
    <text evidence="8">Belongs to the PPP phosphatase family.</text>
</comment>
<dbReference type="Pfam" id="PF16891">
    <property type="entry name" value="STPPase_N"/>
    <property type="match status" value="1"/>
</dbReference>
<dbReference type="PANTHER" id="PTHR11668:SF300">
    <property type="entry name" value="SERINE_THREONINE-PROTEIN PHOSPHATASE"/>
    <property type="match status" value="1"/>
</dbReference>
<keyword evidence="2" id="KW-0479">Metal-binding</keyword>
<evidence type="ECO:0000256" key="6">
    <source>
        <dbReference type="ARBA" id="ARBA00047761"/>
    </source>
</evidence>
<reference evidence="10 11" key="1">
    <citation type="submission" date="2019-08" db="EMBL/GenBank/DDBJ databases">
        <title>Whole genome of Aphis craccivora.</title>
        <authorList>
            <person name="Voronova N.V."/>
            <person name="Shulinski R.S."/>
            <person name="Bandarenka Y.V."/>
            <person name="Zhorov D.G."/>
            <person name="Warner D."/>
        </authorList>
    </citation>
    <scope>NUCLEOTIDE SEQUENCE [LARGE SCALE GENOMIC DNA]</scope>
    <source>
        <strain evidence="10">180601</strain>
        <tissue evidence="10">Whole Body</tissue>
    </source>
</reference>
<organism evidence="10 11">
    <name type="scientific">Aphis craccivora</name>
    <name type="common">Cowpea aphid</name>
    <dbReference type="NCBI Taxonomy" id="307492"/>
    <lineage>
        <taxon>Eukaryota</taxon>
        <taxon>Metazoa</taxon>
        <taxon>Ecdysozoa</taxon>
        <taxon>Arthropoda</taxon>
        <taxon>Hexapoda</taxon>
        <taxon>Insecta</taxon>
        <taxon>Pterygota</taxon>
        <taxon>Neoptera</taxon>
        <taxon>Paraneoptera</taxon>
        <taxon>Hemiptera</taxon>
        <taxon>Sternorrhyncha</taxon>
        <taxon>Aphidomorpha</taxon>
        <taxon>Aphidoidea</taxon>
        <taxon>Aphididae</taxon>
        <taxon>Aphidini</taxon>
        <taxon>Aphis</taxon>
        <taxon>Aphis</taxon>
    </lineage>
</organism>
<dbReference type="PRINTS" id="PR00114">
    <property type="entry name" value="STPHPHTASE"/>
</dbReference>
<dbReference type="Pfam" id="PF00149">
    <property type="entry name" value="Metallophos"/>
    <property type="match status" value="1"/>
</dbReference>
<dbReference type="FunFam" id="3.60.21.10:FF:000212">
    <property type="entry name" value="Serine/threonine-protein phosphatase"/>
    <property type="match status" value="1"/>
</dbReference>
<dbReference type="GO" id="GO:0004722">
    <property type="term" value="F:protein serine/threonine phosphatase activity"/>
    <property type="evidence" value="ECO:0007669"/>
    <property type="project" value="UniProtKB-EC"/>
</dbReference>
<dbReference type="OrthoDB" id="6582640at2759"/>
<dbReference type="GO" id="GO:0005634">
    <property type="term" value="C:nucleus"/>
    <property type="evidence" value="ECO:0007669"/>
    <property type="project" value="TreeGrafter"/>
</dbReference>
<evidence type="ECO:0000256" key="3">
    <source>
        <dbReference type="ARBA" id="ARBA00022801"/>
    </source>
</evidence>
<dbReference type="InterPro" id="IPR029052">
    <property type="entry name" value="Metallo-depent_PP-like"/>
</dbReference>
<dbReference type="Proteomes" id="UP000478052">
    <property type="component" value="Unassembled WGS sequence"/>
</dbReference>
<dbReference type="EMBL" id="VUJU01002510">
    <property type="protein sequence ID" value="KAF0761030.1"/>
    <property type="molecule type" value="Genomic_DNA"/>
</dbReference>
<evidence type="ECO:0000313" key="11">
    <source>
        <dbReference type="Proteomes" id="UP000478052"/>
    </source>
</evidence>
<protein>
    <recommendedName>
        <fullName evidence="8">Serine/threonine-protein phosphatase</fullName>
        <ecNumber evidence="8">3.1.3.16</ecNumber>
    </recommendedName>
</protein>
<dbReference type="GO" id="GO:0005737">
    <property type="term" value="C:cytoplasm"/>
    <property type="evidence" value="ECO:0007669"/>
    <property type="project" value="TreeGrafter"/>
</dbReference>
<keyword evidence="4" id="KW-0904">Protein phosphatase</keyword>
<evidence type="ECO:0000256" key="5">
    <source>
        <dbReference type="ARBA" id="ARBA00023211"/>
    </source>
</evidence>
<dbReference type="InterPro" id="IPR006186">
    <property type="entry name" value="Ser/Thr-sp_prot-phosphatase"/>
</dbReference>
<keyword evidence="5" id="KW-0464">Manganese</keyword>
<dbReference type="InterPro" id="IPR050341">
    <property type="entry name" value="PP1_catalytic_subunit"/>
</dbReference>
<evidence type="ECO:0000259" key="9">
    <source>
        <dbReference type="PROSITE" id="PS00125"/>
    </source>
</evidence>
<dbReference type="PANTHER" id="PTHR11668">
    <property type="entry name" value="SERINE/THREONINE PROTEIN PHOSPHATASE"/>
    <property type="match status" value="1"/>
</dbReference>
<comment type="caution">
    <text evidence="10">The sequence shown here is derived from an EMBL/GenBank/DDBJ whole genome shotgun (WGS) entry which is preliminary data.</text>
</comment>
<dbReference type="InterPro" id="IPR004843">
    <property type="entry name" value="Calcineurin-like_PHP"/>
</dbReference>
<evidence type="ECO:0000256" key="7">
    <source>
        <dbReference type="ARBA" id="ARBA00048336"/>
    </source>
</evidence>
<evidence type="ECO:0000256" key="1">
    <source>
        <dbReference type="ARBA" id="ARBA00001936"/>
    </source>
</evidence>
<dbReference type="SUPFAM" id="SSF56300">
    <property type="entry name" value="Metallo-dependent phosphatases"/>
    <property type="match status" value="1"/>
</dbReference>
<comment type="cofactor">
    <cofactor evidence="1">
        <name>Mn(2+)</name>
        <dbReference type="ChEBI" id="CHEBI:29035"/>
    </cofactor>
</comment>
<comment type="catalytic activity">
    <reaction evidence="6">
        <text>O-phospho-L-seryl-[protein] + H2O = L-seryl-[protein] + phosphate</text>
        <dbReference type="Rhea" id="RHEA:20629"/>
        <dbReference type="Rhea" id="RHEA-COMP:9863"/>
        <dbReference type="Rhea" id="RHEA-COMP:11604"/>
        <dbReference type="ChEBI" id="CHEBI:15377"/>
        <dbReference type="ChEBI" id="CHEBI:29999"/>
        <dbReference type="ChEBI" id="CHEBI:43474"/>
        <dbReference type="ChEBI" id="CHEBI:83421"/>
        <dbReference type="EC" id="3.1.3.16"/>
    </reaction>
</comment>
<evidence type="ECO:0000313" key="10">
    <source>
        <dbReference type="EMBL" id="KAF0761030.1"/>
    </source>
</evidence>
<proteinExistence type="inferred from homology"/>
<evidence type="ECO:0000256" key="2">
    <source>
        <dbReference type="ARBA" id="ARBA00022723"/>
    </source>
</evidence>
<sequence length="321" mass="36453">MDDMSRKSCTDDDIVEGLLGAAGRLCDESRIRTLCVDARRAFLRQPMLLRLQAPIKVVGDLHGQFCDLIRLFDVTGRPPKADFLFLGDFVDRGPQSIEVITLLLALKIRYPENVHLLRGNHECRAVNIRYGFYRECRSRYGLLAGTRLWRAFNRTFDCMPVAAVISGLIFCTHGGLSPDLQHMAQIDRIRRPTTVPRRGMLCDLLWSDPAAVPIQGWRKNVRRNVSYVFGADRVADFLSRFRLQMVVRAHQCVDGGYQYFAGRKLVTVFSAPNYNGYGFPGAIMSVSKHFECTFQLIPIVAATHKRRISVRRTASKKPKLC</sequence>
<dbReference type="Gene3D" id="3.60.21.10">
    <property type="match status" value="1"/>
</dbReference>
<dbReference type="InterPro" id="IPR031675">
    <property type="entry name" value="STPPase_N"/>
</dbReference>
<evidence type="ECO:0000256" key="4">
    <source>
        <dbReference type="ARBA" id="ARBA00022912"/>
    </source>
</evidence>
<evidence type="ECO:0000256" key="8">
    <source>
        <dbReference type="RuleBase" id="RU004273"/>
    </source>
</evidence>
<dbReference type="SMART" id="SM00156">
    <property type="entry name" value="PP2Ac"/>
    <property type="match status" value="1"/>
</dbReference>
<gene>
    <name evidence="10" type="ORF">FWK35_00014546</name>
</gene>
<feature type="domain" description="Serine/threonine specific protein phosphatases" evidence="9">
    <location>
        <begin position="117"/>
        <end position="122"/>
    </location>
</feature>
<dbReference type="AlphaFoldDB" id="A0A6G0YTM2"/>
<comment type="catalytic activity">
    <reaction evidence="7 8">
        <text>O-phospho-L-threonyl-[protein] + H2O = L-threonyl-[protein] + phosphate</text>
        <dbReference type="Rhea" id="RHEA:47004"/>
        <dbReference type="Rhea" id="RHEA-COMP:11060"/>
        <dbReference type="Rhea" id="RHEA-COMP:11605"/>
        <dbReference type="ChEBI" id="CHEBI:15377"/>
        <dbReference type="ChEBI" id="CHEBI:30013"/>
        <dbReference type="ChEBI" id="CHEBI:43474"/>
        <dbReference type="ChEBI" id="CHEBI:61977"/>
        <dbReference type="EC" id="3.1.3.16"/>
    </reaction>
</comment>
<name>A0A6G0YTM2_APHCR</name>
<keyword evidence="3 8" id="KW-0378">Hydrolase</keyword>
<dbReference type="PROSITE" id="PS00125">
    <property type="entry name" value="SER_THR_PHOSPHATASE"/>
    <property type="match status" value="1"/>
</dbReference>